<name>A0A1R2CSP5_9CILI</name>
<evidence type="ECO:0000313" key="2">
    <source>
        <dbReference type="EMBL" id="OMJ92021.1"/>
    </source>
</evidence>
<dbReference type="Proteomes" id="UP000187209">
    <property type="component" value="Unassembled WGS sequence"/>
</dbReference>
<protein>
    <submittedName>
        <fullName evidence="2">Uncharacterized protein</fullName>
    </submittedName>
</protein>
<sequence length="133" mass="15764">MDNTEYFKRKISPLDAAAEWFIKGMNIGFIYAYAFRSEVLYESNRSLRFKQMSSYMFKNSVYTGGVLATWWFFNKSFEIFTNKDFWLNYSLSGVLTLHLWRKKLKLSPVIYKRYIIPIMIFSGVLGKIITSNN</sequence>
<reference evidence="2 3" key="1">
    <citation type="submission" date="2016-11" db="EMBL/GenBank/DDBJ databases">
        <title>The macronuclear genome of Stentor coeruleus: a giant cell with tiny introns.</title>
        <authorList>
            <person name="Slabodnick M."/>
            <person name="Ruby J.G."/>
            <person name="Reiff S.B."/>
            <person name="Swart E.C."/>
            <person name="Gosai S."/>
            <person name="Prabakaran S."/>
            <person name="Witkowska E."/>
            <person name="Larue G.E."/>
            <person name="Fisher S."/>
            <person name="Freeman R.M."/>
            <person name="Gunawardena J."/>
            <person name="Chu W."/>
            <person name="Stover N.A."/>
            <person name="Gregory B.D."/>
            <person name="Nowacki M."/>
            <person name="Derisi J."/>
            <person name="Roy S.W."/>
            <person name="Marshall W.F."/>
            <person name="Sood P."/>
        </authorList>
    </citation>
    <scope>NUCLEOTIDE SEQUENCE [LARGE SCALE GENOMIC DNA]</scope>
    <source>
        <strain evidence="2">WM001</strain>
    </source>
</reference>
<keyword evidence="3" id="KW-1185">Reference proteome</keyword>
<feature type="transmembrane region" description="Helical" evidence="1">
    <location>
        <begin position="55"/>
        <end position="73"/>
    </location>
</feature>
<evidence type="ECO:0000256" key="1">
    <source>
        <dbReference type="SAM" id="Phobius"/>
    </source>
</evidence>
<gene>
    <name evidence="2" type="ORF">SteCoe_5340</name>
</gene>
<dbReference type="EMBL" id="MPUH01000070">
    <property type="protein sequence ID" value="OMJ92021.1"/>
    <property type="molecule type" value="Genomic_DNA"/>
</dbReference>
<dbReference type="OrthoDB" id="322019at2759"/>
<keyword evidence="1" id="KW-0472">Membrane</keyword>
<comment type="caution">
    <text evidence="2">The sequence shown here is derived from an EMBL/GenBank/DDBJ whole genome shotgun (WGS) entry which is preliminary data.</text>
</comment>
<proteinExistence type="predicted"/>
<feature type="transmembrane region" description="Helical" evidence="1">
    <location>
        <begin position="113"/>
        <end position="130"/>
    </location>
</feature>
<keyword evidence="1" id="KW-0812">Transmembrane</keyword>
<accession>A0A1R2CSP5</accession>
<dbReference type="AlphaFoldDB" id="A0A1R2CSP5"/>
<evidence type="ECO:0000313" key="3">
    <source>
        <dbReference type="Proteomes" id="UP000187209"/>
    </source>
</evidence>
<organism evidence="2 3">
    <name type="scientific">Stentor coeruleus</name>
    <dbReference type="NCBI Taxonomy" id="5963"/>
    <lineage>
        <taxon>Eukaryota</taxon>
        <taxon>Sar</taxon>
        <taxon>Alveolata</taxon>
        <taxon>Ciliophora</taxon>
        <taxon>Postciliodesmatophora</taxon>
        <taxon>Heterotrichea</taxon>
        <taxon>Heterotrichida</taxon>
        <taxon>Stentoridae</taxon>
        <taxon>Stentor</taxon>
    </lineage>
</organism>
<keyword evidence="1" id="KW-1133">Transmembrane helix</keyword>